<gene>
    <name evidence="3" type="ORF">L1049_000834</name>
</gene>
<dbReference type="Pfam" id="PF09758">
    <property type="entry name" value="FPL"/>
    <property type="match status" value="1"/>
</dbReference>
<dbReference type="PANTHER" id="PTHR21481:SF4">
    <property type="entry name" value="PROTEIN TRANSPARENT TESTA 9"/>
    <property type="match status" value="1"/>
</dbReference>
<dbReference type="GO" id="GO:0007034">
    <property type="term" value="P:vacuolar transport"/>
    <property type="evidence" value="ECO:0007669"/>
    <property type="project" value="TreeGrafter"/>
</dbReference>
<evidence type="ECO:0000259" key="2">
    <source>
        <dbReference type="Pfam" id="PF09758"/>
    </source>
</evidence>
<name>A0AAP0NB69_LIQFO</name>
<dbReference type="EMBL" id="JBBPBK010000015">
    <property type="protein sequence ID" value="KAK9269066.1"/>
    <property type="molecule type" value="Genomic_DNA"/>
</dbReference>
<sequence>MWYSFWKSRDRFSLEELRYLTDQLLKVQIVNEVNKDFVIEALRSIAELITYGDQHDSSFFEFFMEKQVMGEFVRILKISRTVTVSLQLLQTMSIMIQNLKREHAIYYMFSNEHINYLITYSFDFRNEELLSYYISFLRAISGKLNKNTISLLVKTQSDEVVSFPLYVEAIRFAFHEESMIRTAVRALTLNVYHVGDDSVNRYVTSPPHADYFSNLVSFFQKQCISLNGLVSNALKNPGPDSTSTILAAVDEIEDKLYYFSDVISAGIPDVGRLITDNILQLLIFPLLLPSLRIGAVNGTQIGAVTSLYLLCCILRIVKIKDLANTIAAALFCPLEAFTQISEAKVNGYMCGHGFTDEGQRPDNDNLRTKLDSGSSSTIPNSSSSSEIHPEEFILQHDCSGSHMALREALLSYVTSGDEVQVLGSLSVLATLLQTKELDESMLDALGILPQRKQHKKLLLQALVGEGSGEEQLFSPESSSITDGISSELDGYLQKIKEQYGVLCFHPDVGATPRVHRFQVLDTLGQSFLPVNYFCGHLVGWWLAFAPVASL</sequence>
<dbReference type="InterPro" id="IPR039272">
    <property type="entry name" value="CLEC16A/TT9"/>
</dbReference>
<accession>A0AAP0NB69</accession>
<evidence type="ECO:0000256" key="1">
    <source>
        <dbReference type="SAM" id="MobiDB-lite"/>
    </source>
</evidence>
<dbReference type="GO" id="GO:0016197">
    <property type="term" value="P:endosomal transport"/>
    <property type="evidence" value="ECO:0007669"/>
    <property type="project" value="TreeGrafter"/>
</dbReference>
<proteinExistence type="predicted"/>
<dbReference type="InterPro" id="IPR019155">
    <property type="entry name" value="CLEC16A/TT9_N"/>
</dbReference>
<evidence type="ECO:0000313" key="3">
    <source>
        <dbReference type="EMBL" id="KAK9269066.1"/>
    </source>
</evidence>
<dbReference type="GO" id="GO:0005770">
    <property type="term" value="C:late endosome"/>
    <property type="evidence" value="ECO:0007669"/>
    <property type="project" value="TreeGrafter"/>
</dbReference>
<feature type="compositionally biased region" description="Basic and acidic residues" evidence="1">
    <location>
        <begin position="359"/>
        <end position="370"/>
    </location>
</feature>
<protein>
    <recommendedName>
        <fullName evidence="2">FPL domain-containing protein</fullName>
    </recommendedName>
</protein>
<dbReference type="AlphaFoldDB" id="A0AAP0NB69"/>
<dbReference type="GO" id="GO:1901096">
    <property type="term" value="P:regulation of autophagosome maturation"/>
    <property type="evidence" value="ECO:0007669"/>
    <property type="project" value="TreeGrafter"/>
</dbReference>
<feature type="region of interest" description="Disordered" evidence="1">
    <location>
        <begin position="359"/>
        <end position="387"/>
    </location>
</feature>
<feature type="compositionally biased region" description="Low complexity" evidence="1">
    <location>
        <begin position="372"/>
        <end position="385"/>
    </location>
</feature>
<dbReference type="Proteomes" id="UP001415857">
    <property type="component" value="Unassembled WGS sequence"/>
</dbReference>
<reference evidence="3 4" key="1">
    <citation type="journal article" date="2024" name="Plant J.">
        <title>Genome sequences and population genomics reveal climatic adaptation and genomic divergence between two closely related sweetgum species.</title>
        <authorList>
            <person name="Xu W.Q."/>
            <person name="Ren C.Q."/>
            <person name="Zhang X.Y."/>
            <person name="Comes H.P."/>
            <person name="Liu X.H."/>
            <person name="Li Y.G."/>
            <person name="Kettle C.J."/>
            <person name="Jalonen R."/>
            <person name="Gaisberger H."/>
            <person name="Ma Y.Z."/>
            <person name="Qiu Y.X."/>
        </authorList>
    </citation>
    <scope>NUCLEOTIDE SEQUENCE [LARGE SCALE GENOMIC DNA]</scope>
    <source>
        <strain evidence="3">Hangzhou</strain>
    </source>
</reference>
<evidence type="ECO:0000313" key="4">
    <source>
        <dbReference type="Proteomes" id="UP001415857"/>
    </source>
</evidence>
<keyword evidence="4" id="KW-1185">Reference proteome</keyword>
<dbReference type="PANTHER" id="PTHR21481">
    <property type="entry name" value="PROTEIN CLEC16A"/>
    <property type="match status" value="1"/>
</dbReference>
<feature type="domain" description="FPL" evidence="2">
    <location>
        <begin position="42"/>
        <end position="192"/>
    </location>
</feature>
<comment type="caution">
    <text evidence="3">The sequence shown here is derived from an EMBL/GenBank/DDBJ whole genome shotgun (WGS) entry which is preliminary data.</text>
</comment>
<organism evidence="3 4">
    <name type="scientific">Liquidambar formosana</name>
    <name type="common">Formosan gum</name>
    <dbReference type="NCBI Taxonomy" id="63359"/>
    <lineage>
        <taxon>Eukaryota</taxon>
        <taxon>Viridiplantae</taxon>
        <taxon>Streptophyta</taxon>
        <taxon>Embryophyta</taxon>
        <taxon>Tracheophyta</taxon>
        <taxon>Spermatophyta</taxon>
        <taxon>Magnoliopsida</taxon>
        <taxon>eudicotyledons</taxon>
        <taxon>Gunneridae</taxon>
        <taxon>Pentapetalae</taxon>
        <taxon>Saxifragales</taxon>
        <taxon>Altingiaceae</taxon>
        <taxon>Liquidambar</taxon>
    </lineage>
</organism>
<dbReference type="GO" id="GO:0005794">
    <property type="term" value="C:Golgi apparatus"/>
    <property type="evidence" value="ECO:0007669"/>
    <property type="project" value="TreeGrafter"/>
</dbReference>